<reference evidence="3 4" key="1">
    <citation type="journal article" date="2017" name="Nat. Commun.">
        <title>Genome assembly with in vitro proximity ligation data and whole-genome triplication in lettuce.</title>
        <authorList>
            <person name="Reyes-Chin-Wo S."/>
            <person name="Wang Z."/>
            <person name="Yang X."/>
            <person name="Kozik A."/>
            <person name="Arikit S."/>
            <person name="Song C."/>
            <person name="Xia L."/>
            <person name="Froenicke L."/>
            <person name="Lavelle D.O."/>
            <person name="Truco M.J."/>
            <person name="Xia R."/>
            <person name="Zhu S."/>
            <person name="Xu C."/>
            <person name="Xu H."/>
            <person name="Xu X."/>
            <person name="Cox K."/>
            <person name="Korf I."/>
            <person name="Meyers B.C."/>
            <person name="Michelmore R.W."/>
        </authorList>
    </citation>
    <scope>NUCLEOTIDE SEQUENCE [LARGE SCALE GENOMIC DNA]</scope>
    <source>
        <strain evidence="4">cv. Salinas</strain>
        <tissue evidence="3">Seedlings</tissue>
    </source>
</reference>
<evidence type="ECO:0000259" key="1">
    <source>
        <dbReference type="Pfam" id="PF05699"/>
    </source>
</evidence>
<dbReference type="InterPro" id="IPR008906">
    <property type="entry name" value="HATC_C_dom"/>
</dbReference>
<organism evidence="3 4">
    <name type="scientific">Lactuca sativa</name>
    <name type="common">Garden lettuce</name>
    <dbReference type="NCBI Taxonomy" id="4236"/>
    <lineage>
        <taxon>Eukaryota</taxon>
        <taxon>Viridiplantae</taxon>
        <taxon>Streptophyta</taxon>
        <taxon>Embryophyta</taxon>
        <taxon>Tracheophyta</taxon>
        <taxon>Spermatophyta</taxon>
        <taxon>Magnoliopsida</taxon>
        <taxon>eudicotyledons</taxon>
        <taxon>Gunneridae</taxon>
        <taxon>Pentapetalae</taxon>
        <taxon>asterids</taxon>
        <taxon>campanulids</taxon>
        <taxon>Asterales</taxon>
        <taxon>Asteraceae</taxon>
        <taxon>Cichorioideae</taxon>
        <taxon>Cichorieae</taxon>
        <taxon>Lactucinae</taxon>
        <taxon>Lactuca</taxon>
    </lineage>
</organism>
<dbReference type="Pfam" id="PF05699">
    <property type="entry name" value="Dimer_Tnp_hAT"/>
    <property type="match status" value="1"/>
</dbReference>
<evidence type="ECO:0008006" key="5">
    <source>
        <dbReference type="Google" id="ProtNLM"/>
    </source>
</evidence>
<evidence type="ECO:0000259" key="2">
    <source>
        <dbReference type="Pfam" id="PF14372"/>
    </source>
</evidence>
<dbReference type="EMBL" id="NBSK02000004">
    <property type="protein sequence ID" value="KAJ0212993.1"/>
    <property type="molecule type" value="Genomic_DNA"/>
</dbReference>
<dbReference type="PANTHER" id="PTHR23272:SF190">
    <property type="entry name" value="ZINC FINGER, BED-TYPE-RELATED"/>
    <property type="match status" value="1"/>
</dbReference>
<dbReference type="GO" id="GO:0003677">
    <property type="term" value="F:DNA binding"/>
    <property type="evidence" value="ECO:0007669"/>
    <property type="project" value="InterPro"/>
</dbReference>
<dbReference type="Pfam" id="PF14372">
    <property type="entry name" value="hAT-like_RNase-H"/>
    <property type="match status" value="1"/>
</dbReference>
<gene>
    <name evidence="3" type="ORF">LSAT_V11C400198410</name>
</gene>
<evidence type="ECO:0000313" key="4">
    <source>
        <dbReference type="Proteomes" id="UP000235145"/>
    </source>
</evidence>
<dbReference type="InterPro" id="IPR025525">
    <property type="entry name" value="hAT-like_transposase_RNase-H"/>
</dbReference>
<dbReference type="GO" id="GO:0046983">
    <property type="term" value="F:protein dimerization activity"/>
    <property type="evidence" value="ECO:0007669"/>
    <property type="project" value="InterPro"/>
</dbReference>
<dbReference type="AlphaFoldDB" id="A0A9R1VYZ2"/>
<accession>A0A9R1VYZ2</accession>
<sequence>MVDFLEKFKTKTENILASTKPLVHRLIREILDSTEVNFVHLIPDMKDKYDKYWGDYVKTSDYVYFAILLDPTMKSQLLLYTFKEMIGSKDETLSKSRGRLRIFLRPIWKNTTWTVLNKSLIVMMITTGNFLNSGGDNSDAVENELIIYLKEPQVTYDKSFDILSWWKLNGLRFPIVVQMAKDILGIHISTIASESAFSTSRRALTDYRANLSNVIVEALLCTQDWVRKSRKPIIDNMDDVLNDDDVAIETEEALHNDKAMGKIPMEKYMIVRKIFLDELDWLNLF</sequence>
<proteinExistence type="predicted"/>
<protein>
    <recommendedName>
        <fullName evidence="5">HAT C-terminal dimerisation domain-containing protein</fullName>
    </recommendedName>
</protein>
<dbReference type="PANTHER" id="PTHR23272">
    <property type="entry name" value="BED FINGER-RELATED"/>
    <property type="match status" value="1"/>
</dbReference>
<feature type="domain" description="hAT-like transposase RNase-H fold" evidence="2">
    <location>
        <begin position="22"/>
        <end position="94"/>
    </location>
</feature>
<dbReference type="Proteomes" id="UP000235145">
    <property type="component" value="Unassembled WGS sequence"/>
</dbReference>
<name>A0A9R1VYZ2_LACSA</name>
<evidence type="ECO:0000313" key="3">
    <source>
        <dbReference type="EMBL" id="KAJ0212993.1"/>
    </source>
</evidence>
<feature type="domain" description="HAT C-terminal dimerisation" evidence="1">
    <location>
        <begin position="144"/>
        <end position="226"/>
    </location>
</feature>
<comment type="caution">
    <text evidence="3">The sequence shown here is derived from an EMBL/GenBank/DDBJ whole genome shotgun (WGS) entry which is preliminary data.</text>
</comment>
<dbReference type="InterPro" id="IPR012337">
    <property type="entry name" value="RNaseH-like_sf"/>
</dbReference>
<dbReference type="SUPFAM" id="SSF53098">
    <property type="entry name" value="Ribonuclease H-like"/>
    <property type="match status" value="1"/>
</dbReference>
<keyword evidence="4" id="KW-1185">Reference proteome</keyword>